<reference evidence="3 4" key="1">
    <citation type="submission" date="2011-11" db="EMBL/GenBank/DDBJ databases">
        <title>The Genome Sequence of Dialister succinatiphilus YIT 11850.</title>
        <authorList>
            <consortium name="The Broad Institute Genome Sequencing Platform"/>
            <person name="Earl A."/>
            <person name="Ward D."/>
            <person name="Feldgarden M."/>
            <person name="Gevers D."/>
            <person name="Morotomi M."/>
            <person name="Young S.K."/>
            <person name="Zeng Q."/>
            <person name="Gargeya S."/>
            <person name="Fitzgerald M."/>
            <person name="Haas B."/>
            <person name="Abouelleil A."/>
            <person name="Alvarado L."/>
            <person name="Arachchi H.M."/>
            <person name="Berlin A."/>
            <person name="Brown A."/>
            <person name="Chapman S.B."/>
            <person name="Dunbar C."/>
            <person name="Gearin G."/>
            <person name="Goldberg J."/>
            <person name="Griggs A."/>
            <person name="Gujja S."/>
            <person name="Heiman D."/>
            <person name="Howarth C."/>
            <person name="Lui A."/>
            <person name="MacDonald P.J.P."/>
            <person name="Montmayeur A."/>
            <person name="Murphy C."/>
            <person name="Neiman D."/>
            <person name="Pearson M."/>
            <person name="Priest M."/>
            <person name="Roberts A."/>
            <person name="Saif S."/>
            <person name="Shea T."/>
            <person name="Sisk P."/>
            <person name="Stolte C."/>
            <person name="Sykes S."/>
            <person name="Wortman J."/>
            <person name="Nusbaum C."/>
            <person name="Birren B."/>
        </authorList>
    </citation>
    <scope>NUCLEOTIDE SEQUENCE [LARGE SCALE GENOMIC DNA]</scope>
    <source>
        <strain evidence="3 4">YIT 11850</strain>
    </source>
</reference>
<accession>H1D055</accession>
<dbReference type="PANTHER" id="PTHR33171:SF17">
    <property type="entry name" value="LARA-LIKE N-TERMINAL DOMAIN-CONTAINING PROTEIN"/>
    <property type="match status" value="1"/>
</dbReference>
<proteinExistence type="predicted"/>
<organism evidence="3 4">
    <name type="scientific">Dialister succinatiphilus YIT 11850</name>
    <dbReference type="NCBI Taxonomy" id="742743"/>
    <lineage>
        <taxon>Bacteria</taxon>
        <taxon>Bacillati</taxon>
        <taxon>Bacillota</taxon>
        <taxon>Negativicutes</taxon>
        <taxon>Veillonellales</taxon>
        <taxon>Veillonellaceae</taxon>
        <taxon>Dialister</taxon>
    </lineage>
</organism>
<evidence type="ECO:0000313" key="3">
    <source>
        <dbReference type="EMBL" id="EHO63090.1"/>
    </source>
</evidence>
<dbReference type="NCBIfam" id="NF033504">
    <property type="entry name" value="Ni_dep_LarA"/>
    <property type="match status" value="1"/>
</dbReference>
<dbReference type="GeneID" id="98911315"/>
<keyword evidence="4" id="KW-1185">Reference proteome</keyword>
<dbReference type="InterPro" id="IPR018657">
    <property type="entry name" value="LarA-like_N"/>
</dbReference>
<dbReference type="InterPro" id="IPR043166">
    <property type="entry name" value="LarA-like_C"/>
</dbReference>
<dbReference type="Gene3D" id="3.90.226.30">
    <property type="match status" value="1"/>
</dbReference>
<name>H1D055_9FIRM</name>
<feature type="domain" description="Lactate racemase C-terminal" evidence="2">
    <location>
        <begin position="282"/>
        <end position="430"/>
    </location>
</feature>
<dbReference type="EMBL" id="ADLT01000023">
    <property type="protein sequence ID" value="EHO63090.1"/>
    <property type="molecule type" value="Genomic_DNA"/>
</dbReference>
<dbReference type="STRING" id="742743.HMPREF9453_00993"/>
<evidence type="ECO:0000259" key="2">
    <source>
        <dbReference type="Pfam" id="PF21113"/>
    </source>
</evidence>
<dbReference type="Proteomes" id="UP000003277">
    <property type="component" value="Unassembled WGS sequence"/>
</dbReference>
<protein>
    <submittedName>
        <fullName evidence="3">Uncharacterized protein</fullName>
    </submittedName>
</protein>
<evidence type="ECO:0000259" key="1">
    <source>
        <dbReference type="Pfam" id="PF09861"/>
    </source>
</evidence>
<evidence type="ECO:0000313" key="4">
    <source>
        <dbReference type="Proteomes" id="UP000003277"/>
    </source>
</evidence>
<dbReference type="AlphaFoldDB" id="H1D055"/>
<gene>
    <name evidence="3" type="ORF">HMPREF9453_00993</name>
</gene>
<dbReference type="Gene3D" id="3.40.50.11440">
    <property type="match status" value="1"/>
</dbReference>
<dbReference type="Pfam" id="PF09861">
    <property type="entry name" value="Lar_N"/>
    <property type="match status" value="1"/>
</dbReference>
<dbReference type="OrthoDB" id="9770545at2"/>
<dbReference type="InterPro" id="IPR048068">
    <property type="entry name" value="LarA-like"/>
</dbReference>
<dbReference type="InterPro" id="IPR048520">
    <property type="entry name" value="LarA_C"/>
</dbReference>
<sequence>MGLREYKLAYGHGTQSVMLPEEHISDVLEGVPTPACDVKKATIECMRHPIGTKPLQELVKKGDKVCLVVADITRAWNRASEFTIHVVNELNLAGVPDEDIYIVFAQGTHRPHTDEENVTCVGEEVARRIKMYQHISTDKSMLTHMGVTKLGTDVWIDTRVAEADKVILINAVSTHDMAGFGGGRKLILPGVAGFETVQQNHCHALGPTLGSGLNPDAKLLKIEGNPVSDDMQEACDMVGPCFLVHSIINEEGEISSMVGGDPYKAWLEGTKETYRMQKVPMKQQADVTIVSAGGYPKDTNLYQGTKCYTTAEIATKKGGIIITMIEAEDVMEPPAYLGSFKYKNLEDMEKGLRGCFTIPFFVAFENLITAMTHTVYIVTRPENFDILREKTHQIPVATVEEAWELAKKQLAEEGKTDYSINIIPHGSAIVPFLKK</sequence>
<dbReference type="GO" id="GO:0050043">
    <property type="term" value="F:lactate racemase activity"/>
    <property type="evidence" value="ECO:0007669"/>
    <property type="project" value="InterPro"/>
</dbReference>
<feature type="domain" description="LarA-like N-terminal" evidence="1">
    <location>
        <begin position="10"/>
        <end position="205"/>
    </location>
</feature>
<dbReference type="RefSeq" id="WP_008859489.1">
    <property type="nucleotide sequence ID" value="NZ_JH591187.1"/>
</dbReference>
<comment type="caution">
    <text evidence="3">The sequence shown here is derived from an EMBL/GenBank/DDBJ whole genome shotgun (WGS) entry which is preliminary data.</text>
</comment>
<dbReference type="HOGENOM" id="CLU_050189_0_0_9"/>
<dbReference type="PATRIC" id="fig|742743.3.peg.1018"/>
<dbReference type="InterPro" id="IPR047926">
    <property type="entry name" value="Ni_dep_LarA"/>
</dbReference>
<dbReference type="PANTHER" id="PTHR33171">
    <property type="entry name" value="LAR_N DOMAIN-CONTAINING PROTEIN"/>
    <property type="match status" value="1"/>
</dbReference>
<dbReference type="Pfam" id="PF21113">
    <property type="entry name" value="LarA_C"/>
    <property type="match status" value="1"/>
</dbReference>
<dbReference type="eggNOG" id="COG3875">
    <property type="taxonomic scope" value="Bacteria"/>
</dbReference>